<evidence type="ECO:0000313" key="8">
    <source>
        <dbReference type="Proteomes" id="UP000677803"/>
    </source>
</evidence>
<keyword evidence="2 5" id="KW-0479">Metal-binding</keyword>
<dbReference type="SMART" id="SM00054">
    <property type="entry name" value="EFh"/>
    <property type="match status" value="1"/>
</dbReference>
<evidence type="ECO:0000256" key="2">
    <source>
        <dbReference type="ARBA" id="ARBA00022723"/>
    </source>
</evidence>
<reference evidence="7" key="1">
    <citation type="submission" date="2021-05" db="EMBL/GenBank/DDBJ databases">
        <authorList>
            <person name="Tigano A."/>
        </authorList>
    </citation>
    <scope>NUCLEOTIDE SEQUENCE</scope>
</reference>
<evidence type="ECO:0000256" key="1">
    <source>
        <dbReference type="ARBA" id="ARBA00007323"/>
    </source>
</evidence>
<dbReference type="Proteomes" id="UP000677803">
    <property type="component" value="Unassembled WGS sequence"/>
</dbReference>
<evidence type="ECO:0000256" key="5">
    <source>
        <dbReference type="RuleBase" id="RU361184"/>
    </source>
</evidence>
<evidence type="ECO:0000259" key="6">
    <source>
        <dbReference type="PROSITE" id="PS50222"/>
    </source>
</evidence>
<proteinExistence type="inferred from homology"/>
<dbReference type="InterPro" id="IPR018247">
    <property type="entry name" value="EF_Hand_1_Ca_BS"/>
</dbReference>
<dbReference type="Pfam" id="PF01023">
    <property type="entry name" value="S_100"/>
    <property type="match status" value="1"/>
</dbReference>
<dbReference type="InterPro" id="IPR011992">
    <property type="entry name" value="EF-hand-dom_pair"/>
</dbReference>
<dbReference type="AlphaFoldDB" id="A0A8S4BMF4"/>
<gene>
    <name evidence="7" type="ORF">MMEN_LOCUS19266</name>
</gene>
<dbReference type="OrthoDB" id="26525at2759"/>
<dbReference type="PANTHER" id="PTHR11639:SF131">
    <property type="entry name" value="PROTEIN S100"/>
    <property type="match status" value="1"/>
</dbReference>
<dbReference type="Gene3D" id="1.10.238.10">
    <property type="entry name" value="EF-hand"/>
    <property type="match status" value="1"/>
</dbReference>
<keyword evidence="8" id="KW-1185">Reference proteome</keyword>
<dbReference type="GO" id="GO:0005737">
    <property type="term" value="C:cytoplasm"/>
    <property type="evidence" value="ECO:0007669"/>
    <property type="project" value="TreeGrafter"/>
</dbReference>
<comment type="caution">
    <text evidence="7">The sequence shown here is derived from an EMBL/GenBank/DDBJ whole genome shotgun (WGS) entry which is preliminary data.</text>
</comment>
<dbReference type="PANTHER" id="PTHR11639">
    <property type="entry name" value="S100 CALCIUM-BINDING PROTEIN"/>
    <property type="match status" value="1"/>
</dbReference>
<feature type="non-terminal residue" evidence="7">
    <location>
        <position position="1"/>
    </location>
</feature>
<dbReference type="PROSITE" id="PS00018">
    <property type="entry name" value="EF_HAND_1"/>
    <property type="match status" value="1"/>
</dbReference>
<dbReference type="SUPFAM" id="SSF47473">
    <property type="entry name" value="EF-hand"/>
    <property type="match status" value="1"/>
</dbReference>
<keyword evidence="4 5" id="KW-0106">Calcium</keyword>
<dbReference type="EMBL" id="CAJRST010038888">
    <property type="protein sequence ID" value="CAG6014299.1"/>
    <property type="molecule type" value="Genomic_DNA"/>
</dbReference>
<organism evidence="7 8">
    <name type="scientific">Menidia menidia</name>
    <name type="common">Atlantic silverside</name>
    <dbReference type="NCBI Taxonomy" id="238744"/>
    <lineage>
        <taxon>Eukaryota</taxon>
        <taxon>Metazoa</taxon>
        <taxon>Chordata</taxon>
        <taxon>Craniata</taxon>
        <taxon>Vertebrata</taxon>
        <taxon>Euteleostomi</taxon>
        <taxon>Actinopterygii</taxon>
        <taxon>Neopterygii</taxon>
        <taxon>Teleostei</taxon>
        <taxon>Neoteleostei</taxon>
        <taxon>Acanthomorphata</taxon>
        <taxon>Ovalentaria</taxon>
        <taxon>Atherinomorphae</taxon>
        <taxon>Atheriniformes</taxon>
        <taxon>Atherinopsidae</taxon>
        <taxon>Menidiinae</taxon>
        <taxon>Menidia</taxon>
    </lineage>
</organism>
<keyword evidence="3" id="KW-0677">Repeat</keyword>
<feature type="domain" description="EF-hand" evidence="6">
    <location>
        <begin position="89"/>
        <end position="124"/>
    </location>
</feature>
<dbReference type="FunFam" id="1.10.238.10:FF:000044">
    <property type="entry name" value="Protein S100"/>
    <property type="match status" value="1"/>
</dbReference>
<name>A0A8S4BMF4_9TELE</name>
<dbReference type="InterPro" id="IPR002048">
    <property type="entry name" value="EF_hand_dom"/>
</dbReference>
<comment type="similarity">
    <text evidence="1 5">Belongs to the S-100 family.</text>
</comment>
<dbReference type="PROSITE" id="PS00303">
    <property type="entry name" value="S100_CABP"/>
    <property type="match status" value="1"/>
</dbReference>
<evidence type="ECO:0000313" key="7">
    <source>
        <dbReference type="EMBL" id="CAG6014299.1"/>
    </source>
</evidence>
<sequence>AYKSDESRAELNPFPPATCYRHQPGGPAFVLHRVLQDSKMSANLQGAMEDLIKVFYSYSGKEGDKYKLNKKELKNMLQEELSDFLTGKNDSAVVEKILSDLDENKDGEVDFQEFVVLVAALTVACNEFFVEFCKNNK</sequence>
<dbReference type="InterPro" id="IPR001751">
    <property type="entry name" value="S100/CaBP7/8-like_CS"/>
</dbReference>
<dbReference type="SMART" id="SM01394">
    <property type="entry name" value="S_100"/>
    <property type="match status" value="1"/>
</dbReference>
<dbReference type="PROSITE" id="PS50222">
    <property type="entry name" value="EF_HAND_2"/>
    <property type="match status" value="1"/>
</dbReference>
<protein>
    <recommendedName>
        <fullName evidence="5">Protein S100</fullName>
    </recommendedName>
    <alternativeName>
        <fullName evidence="5">S100 calcium-binding protein</fullName>
    </alternativeName>
</protein>
<evidence type="ECO:0000256" key="3">
    <source>
        <dbReference type="ARBA" id="ARBA00022737"/>
    </source>
</evidence>
<accession>A0A8S4BMF4</accession>
<dbReference type="GO" id="GO:0048306">
    <property type="term" value="F:calcium-dependent protein binding"/>
    <property type="evidence" value="ECO:0007669"/>
    <property type="project" value="TreeGrafter"/>
</dbReference>
<evidence type="ECO:0000256" key="4">
    <source>
        <dbReference type="ARBA" id="ARBA00022837"/>
    </source>
</evidence>
<dbReference type="GO" id="GO:0005509">
    <property type="term" value="F:calcium ion binding"/>
    <property type="evidence" value="ECO:0007669"/>
    <property type="project" value="InterPro"/>
</dbReference>
<dbReference type="InterPro" id="IPR013787">
    <property type="entry name" value="S100_Ca-bd_sub"/>
</dbReference>